<gene>
    <name evidence="2" type="ORF">FD01_GL001936</name>
</gene>
<proteinExistence type="predicted"/>
<reference evidence="2 3" key="1">
    <citation type="journal article" date="2015" name="Genome Announc.">
        <title>Expanding the biotechnology potential of lactobacilli through comparative genomics of 213 strains and associated genera.</title>
        <authorList>
            <person name="Sun Z."/>
            <person name="Harris H.M."/>
            <person name="McCann A."/>
            <person name="Guo C."/>
            <person name="Argimon S."/>
            <person name="Zhang W."/>
            <person name="Yang X."/>
            <person name="Jeffery I.B."/>
            <person name="Cooney J.C."/>
            <person name="Kagawa T.F."/>
            <person name="Liu W."/>
            <person name="Song Y."/>
            <person name="Salvetti E."/>
            <person name="Wrobel A."/>
            <person name="Rasinkangas P."/>
            <person name="Parkhill J."/>
            <person name="Rea M.C."/>
            <person name="O'Sullivan O."/>
            <person name="Ritari J."/>
            <person name="Douillard F.P."/>
            <person name="Paul Ross R."/>
            <person name="Yang R."/>
            <person name="Briner A.E."/>
            <person name="Felis G.E."/>
            <person name="de Vos W.M."/>
            <person name="Barrangou R."/>
            <person name="Klaenhammer T.R."/>
            <person name="Caufield P.W."/>
            <person name="Cui Y."/>
            <person name="Zhang H."/>
            <person name="O'Toole P.W."/>
        </authorList>
    </citation>
    <scope>NUCLEOTIDE SEQUENCE [LARGE SCALE GENOMIC DNA]</scope>
    <source>
        <strain evidence="2 3">DSM 13343</strain>
    </source>
</reference>
<feature type="transmembrane region" description="Helical" evidence="1">
    <location>
        <begin position="6"/>
        <end position="24"/>
    </location>
</feature>
<sequence>MQDGLSQLIGFGVSGTTLAFFGMIRKETMRWQDNRIRRIDTSDKLIDFYHHEVREPVTMFLQKFKHVISNQKKQSSWKLVSVKEQQDFSDLTASRLGLANILHLIDKIAWLLDQNGYLDCQAILSAIGSETARLLVNEEFEPIVERMLADSSLSQIQNLMTILKGANRDDERK</sequence>
<organism evidence="2 3">
    <name type="scientific">Lacticaseibacillus manihotivorans DSM 13343 = JCM 12514</name>
    <dbReference type="NCBI Taxonomy" id="1423769"/>
    <lineage>
        <taxon>Bacteria</taxon>
        <taxon>Bacillati</taxon>
        <taxon>Bacillota</taxon>
        <taxon>Bacilli</taxon>
        <taxon>Lactobacillales</taxon>
        <taxon>Lactobacillaceae</taxon>
        <taxon>Lacticaseibacillus</taxon>
    </lineage>
</organism>
<keyword evidence="1" id="KW-1133">Transmembrane helix</keyword>
<keyword evidence="1" id="KW-0472">Membrane</keyword>
<dbReference type="AlphaFoldDB" id="A0A0R1QIZ4"/>
<protein>
    <submittedName>
        <fullName evidence="2">Uncharacterized protein</fullName>
    </submittedName>
</protein>
<name>A0A0R1QIZ4_9LACO</name>
<keyword evidence="3" id="KW-1185">Reference proteome</keyword>
<evidence type="ECO:0000313" key="2">
    <source>
        <dbReference type="EMBL" id="KRL42186.1"/>
    </source>
</evidence>
<evidence type="ECO:0000256" key="1">
    <source>
        <dbReference type="SAM" id="Phobius"/>
    </source>
</evidence>
<dbReference type="PATRIC" id="fig|1423769.4.peg.2086"/>
<dbReference type="Proteomes" id="UP000051790">
    <property type="component" value="Unassembled WGS sequence"/>
</dbReference>
<comment type="caution">
    <text evidence="2">The sequence shown here is derived from an EMBL/GenBank/DDBJ whole genome shotgun (WGS) entry which is preliminary data.</text>
</comment>
<dbReference type="EMBL" id="AZEU01000232">
    <property type="protein sequence ID" value="KRL42186.1"/>
    <property type="molecule type" value="Genomic_DNA"/>
</dbReference>
<accession>A0A0R1QIZ4</accession>
<keyword evidence="1" id="KW-0812">Transmembrane</keyword>
<evidence type="ECO:0000313" key="3">
    <source>
        <dbReference type="Proteomes" id="UP000051790"/>
    </source>
</evidence>